<dbReference type="Proteomes" id="UP000178991">
    <property type="component" value="Unassembled WGS sequence"/>
</dbReference>
<evidence type="ECO:0000313" key="1">
    <source>
        <dbReference type="EMBL" id="OGZ62881.1"/>
    </source>
</evidence>
<comment type="caution">
    <text evidence="1">The sequence shown here is derived from an EMBL/GenBank/DDBJ whole genome shotgun (WGS) entry which is preliminary data.</text>
</comment>
<organism evidence="1 2">
    <name type="scientific">Candidatus Staskawiczbacteria bacterium RIFCSPHIGHO2_01_FULL_34_27</name>
    <dbReference type="NCBI Taxonomy" id="1802199"/>
    <lineage>
        <taxon>Bacteria</taxon>
        <taxon>Candidatus Staskawicziibacteriota</taxon>
    </lineage>
</organism>
<dbReference type="AlphaFoldDB" id="A0A1G2HKX9"/>
<reference evidence="1 2" key="1">
    <citation type="journal article" date="2016" name="Nat. Commun.">
        <title>Thousands of microbial genomes shed light on interconnected biogeochemical processes in an aquifer system.</title>
        <authorList>
            <person name="Anantharaman K."/>
            <person name="Brown C.T."/>
            <person name="Hug L.A."/>
            <person name="Sharon I."/>
            <person name="Castelle C.J."/>
            <person name="Probst A.J."/>
            <person name="Thomas B.C."/>
            <person name="Singh A."/>
            <person name="Wilkins M.J."/>
            <person name="Karaoz U."/>
            <person name="Brodie E.L."/>
            <person name="Williams K.H."/>
            <person name="Hubbard S.S."/>
            <person name="Banfield J.F."/>
        </authorList>
    </citation>
    <scope>NUCLEOTIDE SEQUENCE [LARGE SCALE GENOMIC DNA]</scope>
</reference>
<proteinExistence type="predicted"/>
<evidence type="ECO:0000313" key="2">
    <source>
        <dbReference type="Proteomes" id="UP000178991"/>
    </source>
</evidence>
<gene>
    <name evidence="1" type="ORF">A2639_00050</name>
</gene>
<name>A0A1G2HKX9_9BACT</name>
<protein>
    <submittedName>
        <fullName evidence="1">Uncharacterized protein</fullName>
    </submittedName>
</protein>
<sequence length="99" mass="10609">MGDILDVSGNKMATIGEDNKVRDLQNVIIGSVLNNGEVFDIKGQKLGHVDGRGYVYEAGNHIGTVNSDGRVYDYENHWVGKISGGHIESGGAALLLLVR</sequence>
<accession>A0A1G2HKX9</accession>
<dbReference type="EMBL" id="MHOL01000011">
    <property type="protein sequence ID" value="OGZ62881.1"/>
    <property type="molecule type" value="Genomic_DNA"/>
</dbReference>